<dbReference type="Gene3D" id="3.60.15.10">
    <property type="entry name" value="Ribonuclease Z/Hydroxyacylglutathione hydrolase-like"/>
    <property type="match status" value="1"/>
</dbReference>
<dbReference type="SMART" id="SM00849">
    <property type="entry name" value="Lactamase_B"/>
    <property type="match status" value="1"/>
</dbReference>
<dbReference type="PANTHER" id="PTHR23131">
    <property type="entry name" value="ENDORIBONUCLEASE LACTB2"/>
    <property type="match status" value="1"/>
</dbReference>
<evidence type="ECO:0000259" key="1">
    <source>
        <dbReference type="SMART" id="SM00849"/>
    </source>
</evidence>
<protein>
    <recommendedName>
        <fullName evidence="1">Metallo-beta-lactamase domain-containing protein</fullName>
    </recommendedName>
</protein>
<dbReference type="PANTHER" id="PTHR23131:SF0">
    <property type="entry name" value="ENDORIBONUCLEASE LACTB2"/>
    <property type="match status" value="1"/>
</dbReference>
<sequence length="351" mass="39076">MEALHVPESVVFNFFHFQGTNSYLIGDPAQPRVLIDTTEGSSATVGGYIPLLEEALQAHPSSSETPPLAAIMLTHWHPDHCQGVSAVQDLVHKLSPSTTSVPVYKSPEGPNLKQIGYYAGPLKALSGQVEVPSAGSQPVFLKPIFTPGHSVDHMCFALSIGEKVECIFVGDLILGHGTTIVLDLAAYMRSLEVLREFVIKCNNPDLCLFPAHGEVINDPIRKIDEYLSNRKHRITQVVKVPQKYIVMVKDAFLQTAPDTWVRETALLEAVYPSVPENRRLPTLNNIRQALFWLKAHHESSVCIPSPVTCTAPHEVRDEKLFKEATAIARPGYLPQILKEEWQWMWTPKNTH</sequence>
<name>A0A3P6GWZ9_MESCO</name>
<dbReference type="OrthoDB" id="17458at2759"/>
<organism evidence="2 3">
    <name type="scientific">Mesocestoides corti</name>
    <name type="common">Flatworm</name>
    <dbReference type="NCBI Taxonomy" id="53468"/>
    <lineage>
        <taxon>Eukaryota</taxon>
        <taxon>Metazoa</taxon>
        <taxon>Spiralia</taxon>
        <taxon>Lophotrochozoa</taxon>
        <taxon>Platyhelminthes</taxon>
        <taxon>Cestoda</taxon>
        <taxon>Eucestoda</taxon>
        <taxon>Cyclophyllidea</taxon>
        <taxon>Mesocestoididae</taxon>
        <taxon>Mesocestoides</taxon>
    </lineage>
</organism>
<feature type="domain" description="Metallo-beta-lactamase" evidence="1">
    <location>
        <begin position="19"/>
        <end position="212"/>
    </location>
</feature>
<evidence type="ECO:0000313" key="2">
    <source>
        <dbReference type="EMBL" id="VDD79812.1"/>
    </source>
</evidence>
<dbReference type="Proteomes" id="UP000267029">
    <property type="component" value="Unassembled WGS sequence"/>
</dbReference>
<dbReference type="InterPro" id="IPR001279">
    <property type="entry name" value="Metallo-B-lactamas"/>
</dbReference>
<dbReference type="SUPFAM" id="SSF56281">
    <property type="entry name" value="Metallo-hydrolase/oxidoreductase"/>
    <property type="match status" value="1"/>
</dbReference>
<dbReference type="EMBL" id="UXSR01005215">
    <property type="protein sequence ID" value="VDD79812.1"/>
    <property type="molecule type" value="Genomic_DNA"/>
</dbReference>
<gene>
    <name evidence="2" type="ORF">MCOS_LOCUS5815</name>
</gene>
<dbReference type="AlphaFoldDB" id="A0A3P6GWZ9"/>
<evidence type="ECO:0000313" key="3">
    <source>
        <dbReference type="Proteomes" id="UP000267029"/>
    </source>
</evidence>
<keyword evidence="3" id="KW-1185">Reference proteome</keyword>
<dbReference type="InterPro" id="IPR036866">
    <property type="entry name" value="RibonucZ/Hydroxyglut_hydro"/>
</dbReference>
<dbReference type="Pfam" id="PF00753">
    <property type="entry name" value="Lactamase_B"/>
    <property type="match status" value="1"/>
</dbReference>
<proteinExistence type="predicted"/>
<reference evidence="2 3" key="1">
    <citation type="submission" date="2018-10" db="EMBL/GenBank/DDBJ databases">
        <authorList>
            <consortium name="Pathogen Informatics"/>
        </authorList>
    </citation>
    <scope>NUCLEOTIDE SEQUENCE [LARGE SCALE GENOMIC DNA]</scope>
</reference>
<accession>A0A3P6GWZ9</accession>
<dbReference type="STRING" id="53468.A0A3P6GWZ9"/>
<dbReference type="InterPro" id="IPR050662">
    <property type="entry name" value="Sec-metab_biosynth-thioest"/>
</dbReference>